<proteinExistence type="predicted"/>
<evidence type="ECO:0000313" key="4">
    <source>
        <dbReference type="Proteomes" id="UP000228934"/>
    </source>
</evidence>
<evidence type="ECO:0000313" key="3">
    <source>
        <dbReference type="EMBL" id="PIO39511.1"/>
    </source>
</evidence>
<gene>
    <name evidence="3" type="ORF">AB205_0069860</name>
</gene>
<feature type="region of interest" description="Disordered" evidence="1">
    <location>
        <begin position="47"/>
        <end position="78"/>
    </location>
</feature>
<dbReference type="InterPro" id="IPR000305">
    <property type="entry name" value="GIY-YIG_endonuc"/>
</dbReference>
<keyword evidence="4" id="KW-1185">Reference proteome</keyword>
<accession>A0A2G9SJE7</accession>
<evidence type="ECO:0000259" key="2">
    <source>
        <dbReference type="PROSITE" id="PS50164"/>
    </source>
</evidence>
<sequence>MPEKSILARGLTFALTASPNPFTLFLDLNRFIRNITIKRYFNIQDTKKGNGTPNITPNTTPYTNNDHAECSTTTEDSSTLGPAELIALDHLEDLYIDDQIESLTQHPPTSPPILHTKFKPKSIFYPTFAKRPYVQTFYQDYETHGLLLKAKFKDKGYPDHIIEDAFQYYLSENAKEKRQTSTDNTTQPVRFVTQYHNRFKQMEKIFTKHWSILREDPQLNPTISDKPLVTYRQAKNIKAQIAPSKVKTAHPTASAPLTFFNIKGMYQCRKPLSLTCAHVTHRQKDFHHKGKLYVIPDFFNCGSDYVVYCLTCPCGLLYVGRTIRPLRKRFGEHHNLVEKGIDKHSVPRHFKEHHGQTSSGLCVWVIESIPPTLPTAECYKR</sequence>
<evidence type="ECO:0000256" key="1">
    <source>
        <dbReference type="SAM" id="MobiDB-lite"/>
    </source>
</evidence>
<dbReference type="OrthoDB" id="9905996at2759"/>
<organism evidence="3 4">
    <name type="scientific">Aquarana catesbeiana</name>
    <name type="common">American bullfrog</name>
    <name type="synonym">Rana catesbeiana</name>
    <dbReference type="NCBI Taxonomy" id="8400"/>
    <lineage>
        <taxon>Eukaryota</taxon>
        <taxon>Metazoa</taxon>
        <taxon>Chordata</taxon>
        <taxon>Craniata</taxon>
        <taxon>Vertebrata</taxon>
        <taxon>Euteleostomi</taxon>
        <taxon>Amphibia</taxon>
        <taxon>Batrachia</taxon>
        <taxon>Anura</taxon>
        <taxon>Neobatrachia</taxon>
        <taxon>Ranoidea</taxon>
        <taxon>Ranidae</taxon>
        <taxon>Aquarana</taxon>
    </lineage>
</organism>
<dbReference type="PANTHER" id="PTHR21301">
    <property type="entry name" value="REVERSE TRANSCRIPTASE"/>
    <property type="match status" value="1"/>
</dbReference>
<dbReference type="PANTHER" id="PTHR21301:SF12">
    <property type="match status" value="1"/>
</dbReference>
<dbReference type="SUPFAM" id="SSF82771">
    <property type="entry name" value="GIY-YIG endonuclease"/>
    <property type="match status" value="1"/>
</dbReference>
<dbReference type="Proteomes" id="UP000228934">
    <property type="component" value="Unassembled WGS sequence"/>
</dbReference>
<name>A0A2G9SJE7_AQUCT</name>
<reference evidence="4" key="1">
    <citation type="journal article" date="2017" name="Nat. Commun.">
        <title>The North American bullfrog draft genome provides insight into hormonal regulation of long noncoding RNA.</title>
        <authorList>
            <person name="Hammond S.A."/>
            <person name="Warren R.L."/>
            <person name="Vandervalk B.P."/>
            <person name="Kucuk E."/>
            <person name="Khan H."/>
            <person name="Gibb E.A."/>
            <person name="Pandoh P."/>
            <person name="Kirk H."/>
            <person name="Zhao Y."/>
            <person name="Jones M."/>
            <person name="Mungall A.J."/>
            <person name="Coope R."/>
            <person name="Pleasance S."/>
            <person name="Moore R.A."/>
            <person name="Holt R.A."/>
            <person name="Round J.M."/>
            <person name="Ohora S."/>
            <person name="Walle B.V."/>
            <person name="Veldhoen N."/>
            <person name="Helbing C.C."/>
            <person name="Birol I."/>
        </authorList>
    </citation>
    <scope>NUCLEOTIDE SEQUENCE [LARGE SCALE GENOMIC DNA]</scope>
</reference>
<dbReference type="InterPro" id="IPR035901">
    <property type="entry name" value="GIY-YIG_endonuc_sf"/>
</dbReference>
<protein>
    <recommendedName>
        <fullName evidence="2">GIY-YIG domain-containing protein</fullName>
    </recommendedName>
</protein>
<feature type="domain" description="GIY-YIG" evidence="2">
    <location>
        <begin position="303"/>
        <end position="381"/>
    </location>
</feature>
<dbReference type="AlphaFoldDB" id="A0A2G9SJE7"/>
<feature type="compositionally biased region" description="Low complexity" evidence="1">
    <location>
        <begin position="50"/>
        <end position="65"/>
    </location>
</feature>
<dbReference type="EMBL" id="KV924683">
    <property type="protein sequence ID" value="PIO39511.1"/>
    <property type="molecule type" value="Genomic_DNA"/>
</dbReference>
<dbReference type="PROSITE" id="PS50164">
    <property type="entry name" value="GIY_YIG"/>
    <property type="match status" value="1"/>
</dbReference>